<evidence type="ECO:0000313" key="10">
    <source>
        <dbReference type="Proteomes" id="UP000257706"/>
    </source>
</evidence>
<dbReference type="GO" id="GO:0016020">
    <property type="term" value="C:membrane"/>
    <property type="evidence" value="ECO:0007669"/>
    <property type="project" value="UniProtKB-SubCell"/>
</dbReference>
<feature type="transmembrane region" description="Helical" evidence="7">
    <location>
        <begin position="65"/>
        <end position="81"/>
    </location>
</feature>
<dbReference type="SUPFAM" id="SSF103473">
    <property type="entry name" value="MFS general substrate transporter"/>
    <property type="match status" value="1"/>
</dbReference>
<feature type="transmembrane region" description="Helical" evidence="7">
    <location>
        <begin position="284"/>
        <end position="307"/>
    </location>
</feature>
<feature type="transmembrane region" description="Helical" evidence="7">
    <location>
        <begin position="346"/>
        <end position="366"/>
    </location>
</feature>
<feature type="transmembrane region" description="Helical" evidence="7">
    <location>
        <begin position="179"/>
        <end position="197"/>
    </location>
</feature>
<dbReference type="CDD" id="cd17321">
    <property type="entry name" value="MFS_MMR_MDR_like"/>
    <property type="match status" value="1"/>
</dbReference>
<dbReference type="Proteomes" id="UP000257706">
    <property type="component" value="Unassembled WGS sequence"/>
</dbReference>
<evidence type="ECO:0000259" key="8">
    <source>
        <dbReference type="PROSITE" id="PS50850"/>
    </source>
</evidence>
<protein>
    <submittedName>
        <fullName evidence="9">MFS transporter</fullName>
    </submittedName>
</protein>
<evidence type="ECO:0000256" key="1">
    <source>
        <dbReference type="ARBA" id="ARBA00004141"/>
    </source>
</evidence>
<dbReference type="EMBL" id="DMAI01000231">
    <property type="protein sequence ID" value="HAE48649.1"/>
    <property type="molecule type" value="Genomic_DNA"/>
</dbReference>
<dbReference type="GO" id="GO:0022857">
    <property type="term" value="F:transmembrane transporter activity"/>
    <property type="evidence" value="ECO:0007669"/>
    <property type="project" value="InterPro"/>
</dbReference>
<evidence type="ECO:0000256" key="4">
    <source>
        <dbReference type="ARBA" id="ARBA00022989"/>
    </source>
</evidence>
<proteinExistence type="predicted"/>
<dbReference type="InterPro" id="IPR020846">
    <property type="entry name" value="MFS_dom"/>
</dbReference>
<evidence type="ECO:0000256" key="2">
    <source>
        <dbReference type="ARBA" id="ARBA00022448"/>
    </source>
</evidence>
<feature type="transmembrane region" description="Helical" evidence="7">
    <location>
        <begin position="241"/>
        <end position="263"/>
    </location>
</feature>
<feature type="compositionally biased region" description="Polar residues" evidence="6">
    <location>
        <begin position="1"/>
        <end position="10"/>
    </location>
</feature>
<accession>A0A3B9IN46</accession>
<feature type="transmembrane region" description="Helical" evidence="7">
    <location>
        <begin position="93"/>
        <end position="112"/>
    </location>
</feature>
<gene>
    <name evidence="9" type="ORF">DCK97_14625</name>
</gene>
<dbReference type="AlphaFoldDB" id="A0A3B9IN46"/>
<keyword evidence="2" id="KW-0813">Transport</keyword>
<dbReference type="InterPro" id="IPR036259">
    <property type="entry name" value="MFS_trans_sf"/>
</dbReference>
<dbReference type="Gene3D" id="1.20.1720.10">
    <property type="entry name" value="Multidrug resistance protein D"/>
    <property type="match status" value="1"/>
</dbReference>
<keyword evidence="4 7" id="KW-1133">Transmembrane helix</keyword>
<keyword evidence="5 7" id="KW-0472">Membrane</keyword>
<evidence type="ECO:0000256" key="5">
    <source>
        <dbReference type="ARBA" id="ARBA00023136"/>
    </source>
</evidence>
<feature type="region of interest" description="Disordered" evidence="6">
    <location>
        <begin position="1"/>
        <end position="22"/>
    </location>
</feature>
<feature type="transmembrane region" description="Helical" evidence="7">
    <location>
        <begin position="217"/>
        <end position="235"/>
    </location>
</feature>
<dbReference type="PRINTS" id="PR01036">
    <property type="entry name" value="TCRTETB"/>
</dbReference>
<comment type="subcellular location">
    <subcellularLocation>
        <location evidence="1">Membrane</location>
        <topology evidence="1">Multi-pass membrane protein</topology>
    </subcellularLocation>
</comment>
<dbReference type="PROSITE" id="PS50850">
    <property type="entry name" value="MFS"/>
    <property type="match status" value="1"/>
</dbReference>
<comment type="caution">
    <text evidence="9">The sequence shown here is derived from an EMBL/GenBank/DDBJ whole genome shotgun (WGS) entry which is preliminary data.</text>
</comment>
<feature type="transmembrane region" description="Helical" evidence="7">
    <location>
        <begin position="415"/>
        <end position="436"/>
    </location>
</feature>
<dbReference type="Pfam" id="PF07690">
    <property type="entry name" value="MFS_1"/>
    <property type="match status" value="1"/>
</dbReference>
<reference evidence="9 10" key="1">
    <citation type="journal article" date="2018" name="Nat. Biotechnol.">
        <title>A standardized bacterial taxonomy based on genome phylogeny substantially revises the tree of life.</title>
        <authorList>
            <person name="Parks D.H."/>
            <person name="Chuvochina M."/>
            <person name="Waite D.W."/>
            <person name="Rinke C."/>
            <person name="Skarshewski A."/>
            <person name="Chaumeil P.A."/>
            <person name="Hugenholtz P."/>
        </authorList>
    </citation>
    <scope>NUCLEOTIDE SEQUENCE [LARGE SCALE GENOMIC DNA]</scope>
    <source>
        <strain evidence="9">UBA8739</strain>
    </source>
</reference>
<dbReference type="PANTHER" id="PTHR42718:SF9">
    <property type="entry name" value="MAJOR FACILITATOR SUPERFAMILY MULTIDRUG TRANSPORTER MFSC"/>
    <property type="match status" value="1"/>
</dbReference>
<feature type="transmembrane region" description="Helical" evidence="7">
    <location>
        <begin position="151"/>
        <end position="173"/>
    </location>
</feature>
<feature type="domain" description="Major facilitator superfamily (MFS) profile" evidence="8">
    <location>
        <begin position="27"/>
        <end position="478"/>
    </location>
</feature>
<feature type="transmembrane region" description="Helical" evidence="7">
    <location>
        <begin position="118"/>
        <end position="139"/>
    </location>
</feature>
<keyword evidence="3 7" id="KW-0812">Transmembrane</keyword>
<dbReference type="Gene3D" id="1.20.1250.20">
    <property type="entry name" value="MFS general substrate transporter like domains"/>
    <property type="match status" value="1"/>
</dbReference>
<evidence type="ECO:0000313" key="9">
    <source>
        <dbReference type="EMBL" id="HAE48649.1"/>
    </source>
</evidence>
<feature type="transmembrane region" description="Helical" evidence="7">
    <location>
        <begin position="372"/>
        <end position="389"/>
    </location>
</feature>
<evidence type="ECO:0000256" key="7">
    <source>
        <dbReference type="SAM" id="Phobius"/>
    </source>
</evidence>
<evidence type="ECO:0000256" key="6">
    <source>
        <dbReference type="SAM" id="MobiDB-lite"/>
    </source>
</evidence>
<dbReference type="PANTHER" id="PTHR42718">
    <property type="entry name" value="MAJOR FACILITATOR SUPERFAMILY MULTIDRUG TRANSPORTER MFSC"/>
    <property type="match status" value="1"/>
</dbReference>
<evidence type="ECO:0000256" key="3">
    <source>
        <dbReference type="ARBA" id="ARBA00022692"/>
    </source>
</evidence>
<feature type="transmembrane region" description="Helical" evidence="7">
    <location>
        <begin position="456"/>
        <end position="477"/>
    </location>
</feature>
<sequence>MTDMPPSSSPMHADSTRADDTRAGRTGLAGLALSMLTASLGVSIANVALPTLAQALDVPFQAVQWVVLAYLLAVTVAIVGAGRLGDALGRRRVLSAGLVLFALASAASALAPSFDLLIAGRALQGLGAAVLMALTLALVRETVAAERTGAAMGLLGTTSAIGTALGPSMGGLLIAAAGWRAVFIVLVPAALAALLLIRRGLPASPAPIPATTLRQGLDLPGTLVLALTLAAYALAMTRPHGLDAIGFGLLGLAGLGVTIFLAVEQRAGSPLIRPAALRDPLLASGLICNLLIATVIMTTLVVAPFYLSHTLGLDTALVGLVMSAGPVLSALTGVPLGRLVDRVDAGLVAVVGLGAMATGATLLALLPAWFGLPGYLAGIVVLTPGYQLFQAANNTQIMSAVPADRRGVTSGMLGLARNLGLVTGAAVMGAVFAAAAGGDVAIAGADAVARGLRITFATAAALMLAGIVVALLGRMMAGRRASALRSRQDRS</sequence>
<organism evidence="9 10">
    <name type="scientific">Tistrella mobilis</name>
    <dbReference type="NCBI Taxonomy" id="171437"/>
    <lineage>
        <taxon>Bacteria</taxon>
        <taxon>Pseudomonadati</taxon>
        <taxon>Pseudomonadota</taxon>
        <taxon>Alphaproteobacteria</taxon>
        <taxon>Geminicoccales</taxon>
        <taxon>Geminicoccaceae</taxon>
        <taxon>Tistrella</taxon>
    </lineage>
</organism>
<feature type="transmembrane region" description="Helical" evidence="7">
    <location>
        <begin position="313"/>
        <end position="334"/>
    </location>
</feature>
<name>A0A3B9IN46_9PROT</name>
<dbReference type="InterPro" id="IPR011701">
    <property type="entry name" value="MFS"/>
</dbReference>